<reference evidence="2" key="1">
    <citation type="submission" date="2020-02" db="EMBL/GenBank/DDBJ databases">
        <authorList>
            <person name="Meier V. D."/>
        </authorList>
    </citation>
    <scope>NUCLEOTIDE SEQUENCE</scope>
    <source>
        <strain evidence="2">AVDCRST_MAG93</strain>
    </source>
</reference>
<accession>A0A6J4JGK2</accession>
<feature type="compositionally biased region" description="Polar residues" evidence="1">
    <location>
        <begin position="1"/>
        <end position="12"/>
    </location>
</feature>
<gene>
    <name evidence="2" type="ORF">AVDCRST_MAG93-3127</name>
</gene>
<dbReference type="AlphaFoldDB" id="A0A6J4JGK2"/>
<protein>
    <submittedName>
        <fullName evidence="2">Uncharacterized protein</fullName>
    </submittedName>
</protein>
<evidence type="ECO:0000313" key="2">
    <source>
        <dbReference type="EMBL" id="CAA9280025.1"/>
    </source>
</evidence>
<feature type="region of interest" description="Disordered" evidence="1">
    <location>
        <begin position="1"/>
        <end position="27"/>
    </location>
</feature>
<proteinExistence type="predicted"/>
<evidence type="ECO:0000256" key="1">
    <source>
        <dbReference type="SAM" id="MobiDB-lite"/>
    </source>
</evidence>
<organism evidence="2">
    <name type="scientific">uncultured Chloroflexia bacterium</name>
    <dbReference type="NCBI Taxonomy" id="1672391"/>
    <lineage>
        <taxon>Bacteria</taxon>
        <taxon>Bacillati</taxon>
        <taxon>Chloroflexota</taxon>
        <taxon>Chloroflexia</taxon>
        <taxon>environmental samples</taxon>
    </lineage>
</organism>
<name>A0A6J4JGK2_9CHLR</name>
<dbReference type="EMBL" id="CADCTR010001069">
    <property type="protein sequence ID" value="CAA9280025.1"/>
    <property type="molecule type" value="Genomic_DNA"/>
</dbReference>
<sequence>MKSPFSDSTPPNELTVVGENKDDPTQLLTMGTDGSYYAYSLADEDWRAVEPDDRWVVEPVSNPGFFT</sequence>